<name>A0ABQ0B6C2_9FIRM</name>
<comment type="caution">
    <text evidence="2">The sequence shown here is derived from an EMBL/GenBank/DDBJ whole genome shotgun (WGS) entry which is preliminary data.</text>
</comment>
<dbReference type="Proteomes" id="UP001600943">
    <property type="component" value="Unassembled WGS sequence"/>
</dbReference>
<reference evidence="2 3" key="1">
    <citation type="submission" date="2024-04" db="EMBL/GenBank/DDBJ databases">
        <title>Defined microbial consortia suppress multidrug-resistant proinflammatory Enterobacteriaceae via ecological control.</title>
        <authorList>
            <person name="Furuichi M."/>
            <person name="Kawaguchi T."/>
            <person name="Pust M."/>
            <person name="Yasuma K."/>
            <person name="Plichta D."/>
            <person name="Hasegawa N."/>
            <person name="Ohya T."/>
            <person name="Bhattarai S."/>
            <person name="Sasajima S."/>
            <person name="Aoto Y."/>
            <person name="Tuganbaev T."/>
            <person name="Yaginuma M."/>
            <person name="Ueda M."/>
            <person name="Okahashi N."/>
            <person name="Amafuji K."/>
            <person name="Kiridooshi Y."/>
            <person name="Sugita K."/>
            <person name="Strazar M."/>
            <person name="Skelly A."/>
            <person name="Suda W."/>
            <person name="Hattori M."/>
            <person name="Nakamoto N."/>
            <person name="Caballero S."/>
            <person name="Norman J."/>
            <person name="Olle B."/>
            <person name="Tanoue T."/>
            <person name="Arita M."/>
            <person name="Bucci V."/>
            <person name="Atarashi K."/>
            <person name="Xavier R."/>
            <person name="Honda K."/>
        </authorList>
    </citation>
    <scope>NUCLEOTIDE SEQUENCE [LARGE SCALE GENOMIC DNA]</scope>
    <source>
        <strain evidence="3">k04-0078-D8-1</strain>
    </source>
</reference>
<dbReference type="RefSeq" id="WP_390403913.1">
    <property type="nucleotide sequence ID" value="NZ_BAABYW010000001.1"/>
</dbReference>
<sequence>MLIENGKQQLLDFTEKNYKETITEVTKGVWFVSGLGHSNAVFVEAETSVILIDTLDTRERGEKLLKIIRENTRKEVGNIIYTHSHPDHRGGAGAFAAGSPKIIAFKPKNPVLERTELLKDIQDLRGARQFGYALTDEEAISQGIGPREGITHGEHRAFVPPDTVYDQEKVLCKIDGVQMELVRLPGEAEDQIMIWFPQKEVLCCGDNYYGCFPNLYAIRGGQYRDLAAWINSLDVLMSYPARFLLPGHTAAVFGREEIKRTLEHFRGAFDHILTYTLEGMNAGRSADQLASEIQLPSAYADLPYLTEHYGCVEWTVRAIYGAYLGWFDGNPTNLHPLPPAVRSNKMIGLMGGAPAVLDAAKSAVREKDYQWCLELCDLLLEDHASAGKEVLRLKAAALEGIAEYETSANGRHYYIACARELRETAEGCSV</sequence>
<dbReference type="SMART" id="SM00849">
    <property type="entry name" value="Lactamase_B"/>
    <property type="match status" value="1"/>
</dbReference>
<gene>
    <name evidence="2" type="ORF">K040078D81_11190</name>
</gene>
<accession>A0ABQ0B6C2</accession>
<evidence type="ECO:0000313" key="2">
    <source>
        <dbReference type="EMBL" id="GAA6407002.1"/>
    </source>
</evidence>
<dbReference type="InterPro" id="IPR029228">
    <property type="entry name" value="Alkyl_sulf_dimr"/>
</dbReference>
<dbReference type="Gene3D" id="1.25.40.880">
    <property type="entry name" value="Alkyl sulfatase, dimerisation domain"/>
    <property type="match status" value="1"/>
</dbReference>
<dbReference type="CDD" id="cd07710">
    <property type="entry name" value="arylsulfatase_Sdsa1-like_MBL-fold"/>
    <property type="match status" value="1"/>
</dbReference>
<dbReference type="InterPro" id="IPR052195">
    <property type="entry name" value="Bact_Alkyl/Aryl-Sulfatase"/>
</dbReference>
<dbReference type="InterPro" id="IPR036866">
    <property type="entry name" value="RibonucZ/Hydroxyglut_hydro"/>
</dbReference>
<dbReference type="PANTHER" id="PTHR43223">
    <property type="entry name" value="ALKYL/ARYL-SULFATASE"/>
    <property type="match status" value="1"/>
</dbReference>
<keyword evidence="3" id="KW-1185">Reference proteome</keyword>
<dbReference type="EMBL" id="BAABYW010000001">
    <property type="protein sequence ID" value="GAA6407002.1"/>
    <property type="molecule type" value="Genomic_DNA"/>
</dbReference>
<dbReference type="Pfam" id="PF00753">
    <property type="entry name" value="Lactamase_B"/>
    <property type="match status" value="1"/>
</dbReference>
<evidence type="ECO:0000259" key="1">
    <source>
        <dbReference type="SMART" id="SM00849"/>
    </source>
</evidence>
<organism evidence="2 3">
    <name type="scientific">Blautia hominis</name>
    <dbReference type="NCBI Taxonomy" id="2025493"/>
    <lineage>
        <taxon>Bacteria</taxon>
        <taxon>Bacillati</taxon>
        <taxon>Bacillota</taxon>
        <taxon>Clostridia</taxon>
        <taxon>Lachnospirales</taxon>
        <taxon>Lachnospiraceae</taxon>
        <taxon>Blautia</taxon>
    </lineage>
</organism>
<dbReference type="SUPFAM" id="SSF56281">
    <property type="entry name" value="Metallo-hydrolase/oxidoreductase"/>
    <property type="match status" value="1"/>
</dbReference>
<dbReference type="InterPro" id="IPR038536">
    <property type="entry name" value="Alkyl/aryl-sulf_dimr_sf"/>
</dbReference>
<dbReference type="PANTHER" id="PTHR43223:SF2">
    <property type="entry name" value="METALLO-BETA-LACTAMASE DOMAIN-CONTAINING PROTEIN"/>
    <property type="match status" value="1"/>
</dbReference>
<feature type="domain" description="Metallo-beta-lactamase" evidence="1">
    <location>
        <begin position="37"/>
        <end position="248"/>
    </location>
</feature>
<dbReference type="InterPro" id="IPR001279">
    <property type="entry name" value="Metallo-B-lactamas"/>
</dbReference>
<dbReference type="InterPro" id="IPR044097">
    <property type="entry name" value="Bds1/SdsA1_MBL-fold"/>
</dbReference>
<evidence type="ECO:0000313" key="3">
    <source>
        <dbReference type="Proteomes" id="UP001600943"/>
    </source>
</evidence>
<dbReference type="Pfam" id="PF14863">
    <property type="entry name" value="Alkyl_sulf_dimr"/>
    <property type="match status" value="1"/>
</dbReference>
<proteinExistence type="predicted"/>
<protein>
    <submittedName>
        <fullName evidence="2">Alkyl/aryl-sulfatase</fullName>
    </submittedName>
</protein>
<dbReference type="Gene3D" id="3.60.15.30">
    <property type="entry name" value="Metallo-beta-lactamase domain"/>
    <property type="match status" value="1"/>
</dbReference>